<proteinExistence type="predicted"/>
<evidence type="ECO:0000313" key="1">
    <source>
        <dbReference type="EMBL" id="CAB4863523.1"/>
    </source>
</evidence>
<name>A0A6J7D8Y1_9ZZZZ</name>
<protein>
    <submittedName>
        <fullName evidence="1">Unannotated protein</fullName>
    </submittedName>
</protein>
<reference evidence="1" key="1">
    <citation type="submission" date="2020-05" db="EMBL/GenBank/DDBJ databases">
        <authorList>
            <person name="Chiriac C."/>
            <person name="Salcher M."/>
            <person name="Ghai R."/>
            <person name="Kavagutti S V."/>
        </authorList>
    </citation>
    <scope>NUCLEOTIDE SEQUENCE</scope>
</reference>
<sequence length="78" mass="8555">MEMIKAAIDPFLNELILNSSRSSSTFFFSASRFLSQSTNTTAETTKISSETGITEIPVVGQAKSPIMNWLFGLISHQP</sequence>
<accession>A0A6J7D8Y1</accession>
<dbReference type="AlphaFoldDB" id="A0A6J7D8Y1"/>
<gene>
    <name evidence="1" type="ORF">UFOPK3389_00353</name>
</gene>
<dbReference type="EMBL" id="CAFBLL010000045">
    <property type="protein sequence ID" value="CAB4863523.1"/>
    <property type="molecule type" value="Genomic_DNA"/>
</dbReference>
<organism evidence="1">
    <name type="scientific">freshwater metagenome</name>
    <dbReference type="NCBI Taxonomy" id="449393"/>
    <lineage>
        <taxon>unclassified sequences</taxon>
        <taxon>metagenomes</taxon>
        <taxon>ecological metagenomes</taxon>
    </lineage>
</organism>